<organism evidence="9 10">
    <name type="scientific">Crotalaria pallida</name>
    <name type="common">Smooth rattlebox</name>
    <name type="synonym">Crotalaria striata</name>
    <dbReference type="NCBI Taxonomy" id="3830"/>
    <lineage>
        <taxon>Eukaryota</taxon>
        <taxon>Viridiplantae</taxon>
        <taxon>Streptophyta</taxon>
        <taxon>Embryophyta</taxon>
        <taxon>Tracheophyta</taxon>
        <taxon>Spermatophyta</taxon>
        <taxon>Magnoliopsida</taxon>
        <taxon>eudicotyledons</taxon>
        <taxon>Gunneridae</taxon>
        <taxon>Pentapetalae</taxon>
        <taxon>rosids</taxon>
        <taxon>fabids</taxon>
        <taxon>Fabales</taxon>
        <taxon>Fabaceae</taxon>
        <taxon>Papilionoideae</taxon>
        <taxon>50 kb inversion clade</taxon>
        <taxon>genistoids sensu lato</taxon>
        <taxon>core genistoids</taxon>
        <taxon>Crotalarieae</taxon>
        <taxon>Crotalaria</taxon>
    </lineage>
</organism>
<evidence type="ECO:0000256" key="5">
    <source>
        <dbReference type="ARBA" id="ARBA00023242"/>
    </source>
</evidence>
<dbReference type="EMBL" id="JAYWIO010000004">
    <property type="protein sequence ID" value="KAK7269087.1"/>
    <property type="molecule type" value="Genomic_DNA"/>
</dbReference>
<keyword evidence="2" id="KW-0805">Transcription regulation</keyword>
<dbReference type="SUPFAM" id="SSF46689">
    <property type="entry name" value="Homeodomain-like"/>
    <property type="match status" value="1"/>
</dbReference>
<keyword evidence="5" id="KW-0539">Nucleus</keyword>
<evidence type="ECO:0000256" key="4">
    <source>
        <dbReference type="ARBA" id="ARBA00023163"/>
    </source>
</evidence>
<keyword evidence="10" id="KW-1185">Reference proteome</keyword>
<comment type="caution">
    <text evidence="9">The sequence shown here is derived from an EMBL/GenBank/DDBJ whole genome shotgun (WGS) entry which is preliminary data.</text>
</comment>
<dbReference type="InterPro" id="IPR001005">
    <property type="entry name" value="SANT/Myb"/>
</dbReference>
<dbReference type="PROSITE" id="PS51032">
    <property type="entry name" value="AP2_ERF"/>
    <property type="match status" value="1"/>
</dbReference>
<evidence type="ECO:0000259" key="8">
    <source>
        <dbReference type="PROSITE" id="PS51032"/>
    </source>
</evidence>
<reference evidence="9 10" key="1">
    <citation type="submission" date="2024-01" db="EMBL/GenBank/DDBJ databases">
        <title>The genomes of 5 underutilized Papilionoideae crops provide insights into root nodulation and disease resistanc.</title>
        <authorList>
            <person name="Yuan L."/>
        </authorList>
    </citation>
    <scope>NUCLEOTIDE SEQUENCE [LARGE SCALE GENOMIC DNA]</scope>
    <source>
        <strain evidence="9">ZHUSHIDOU_FW_LH</strain>
        <tissue evidence="9">Leaf</tissue>
    </source>
</reference>
<comment type="subcellular location">
    <subcellularLocation>
        <location evidence="1">Nucleus</location>
    </subcellularLocation>
</comment>
<proteinExistence type="predicted"/>
<feature type="compositionally biased region" description="Polar residues" evidence="6">
    <location>
        <begin position="18"/>
        <end position="29"/>
    </location>
</feature>
<evidence type="ECO:0000259" key="7">
    <source>
        <dbReference type="PROSITE" id="PS50090"/>
    </source>
</evidence>
<feature type="domain" description="AP2/ERF" evidence="8">
    <location>
        <begin position="664"/>
        <end position="719"/>
    </location>
</feature>
<evidence type="ECO:0000256" key="2">
    <source>
        <dbReference type="ARBA" id="ARBA00023015"/>
    </source>
</evidence>
<feature type="domain" description="Myb-like" evidence="7">
    <location>
        <begin position="656"/>
        <end position="704"/>
    </location>
</feature>
<dbReference type="AlphaFoldDB" id="A0AAN9F3A6"/>
<keyword evidence="4" id="KW-0804">Transcription</keyword>
<gene>
    <name evidence="9" type="ORF">RIF29_21803</name>
</gene>
<dbReference type="Proteomes" id="UP001372338">
    <property type="component" value="Unassembled WGS sequence"/>
</dbReference>
<dbReference type="GO" id="GO:0003700">
    <property type="term" value="F:DNA-binding transcription factor activity"/>
    <property type="evidence" value="ECO:0007669"/>
    <property type="project" value="InterPro"/>
</dbReference>
<evidence type="ECO:0000313" key="9">
    <source>
        <dbReference type="EMBL" id="KAK7269087.1"/>
    </source>
</evidence>
<feature type="region of interest" description="Disordered" evidence="6">
    <location>
        <begin position="1"/>
        <end position="60"/>
    </location>
</feature>
<dbReference type="CDD" id="cd11660">
    <property type="entry name" value="SANT_TRF"/>
    <property type="match status" value="1"/>
</dbReference>
<evidence type="ECO:0000313" key="10">
    <source>
        <dbReference type="Proteomes" id="UP001372338"/>
    </source>
</evidence>
<dbReference type="PROSITE" id="PS50090">
    <property type="entry name" value="MYB_LIKE"/>
    <property type="match status" value="1"/>
</dbReference>
<evidence type="ECO:0000256" key="1">
    <source>
        <dbReference type="ARBA" id="ARBA00004123"/>
    </source>
</evidence>
<dbReference type="GO" id="GO:0003677">
    <property type="term" value="F:DNA binding"/>
    <property type="evidence" value="ECO:0007669"/>
    <property type="project" value="UniProtKB-KW"/>
</dbReference>
<keyword evidence="3" id="KW-0238">DNA-binding</keyword>
<evidence type="ECO:0000256" key="6">
    <source>
        <dbReference type="SAM" id="MobiDB-lite"/>
    </source>
</evidence>
<dbReference type="Gene3D" id="1.10.10.60">
    <property type="entry name" value="Homeodomain-like"/>
    <property type="match status" value="1"/>
</dbReference>
<accession>A0AAN9F3A6</accession>
<evidence type="ECO:0000256" key="3">
    <source>
        <dbReference type="ARBA" id="ARBA00023125"/>
    </source>
</evidence>
<protein>
    <submittedName>
        <fullName evidence="9">Uncharacterized protein</fullName>
    </submittedName>
</protein>
<dbReference type="InterPro" id="IPR009057">
    <property type="entry name" value="Homeodomain-like_sf"/>
</dbReference>
<dbReference type="GO" id="GO:0005634">
    <property type="term" value="C:nucleus"/>
    <property type="evidence" value="ECO:0007669"/>
    <property type="project" value="UniProtKB-SubCell"/>
</dbReference>
<dbReference type="InterPro" id="IPR001471">
    <property type="entry name" value="AP2/ERF_dom"/>
</dbReference>
<sequence>MGGSKVYVTYRRKRKSLRSLNHENQCNDSSNEELHNPLSGPVKQENLTAENLSEKPNEKLMDASDGRKLHSDCVEQQECSSSLPVQNHGGLKAGEHGDYDATEMIVSKQKPVSARPCEDTFERDVVELPPAEKVSQNKCDIQKISYASESSSNKYDRFSDKKSIFPLVDSDAGNDFNLVSSETSIARKCSLACADGSPTLNKSMEEFSDSLSKDNSGKLPGRMVIQCNSTSSVITFNRCYKRKRRLDRTNVQSSMSREEGNISLLTKWSMLANGNACSCNESSCKKCFVDNVEDIHQSMELAERGKPLNQTQDETSSRNCSVVILTDLNQSAELSDEIGEIYQTQEVRNADSPSNSAVPKIGLIRSSEQLHHGEDIVKVVSPRARQEVPSQNSWVDKKIMNLPQDCEGVSFNVDSRDPPVSITIADEKLEESHPFVGDVTQNLLSNGVKEIGVHLDMHAISAEERTVDLELGADKRPIYSKMRTIRDSTRSSAIAIDEVSQLELLDSKIVRAGTLLSSHHTQLVSEEKAFNNFCSSISRPQQAACFISDKRMNLPQTKAYQPKLIPNVSLSLGLSLPVNLQIGIGESVNYFSALPMSNSTLETREFFQDGFHLSSPNQRPMLLTHKILHNDFEWRARALNERSNFQEHSKLYPLMWSEEELDFLWIGVRRHGRGNWDAMLRDPRLWFSPLRVPGDLAERWEDEQLKLLNDYGIPRFNYPNAESATSERNCSFLDPKVDFWREKTQLSLGEVYSHKESNHLKKPHAKLNFRSIASVHSHRPASQLSMPTENSYSNDFPFNCMPEKSNLPHWLREAVFAPSVKSVEPNLSAAVSSSSHSEMLGTAEHSFYASKSCFLTQNMLSVLRTNDLHISNGPNYSTYSRRKYRMEKINKSPEHHVNKSHDLIIIDSDASSEETISDDHLARL</sequence>
<name>A0AAN9F3A6_CROPI</name>